<keyword evidence="1" id="KW-0472">Membrane</keyword>
<evidence type="ECO:0000313" key="2">
    <source>
        <dbReference type="EMBL" id="KXT90689.1"/>
    </source>
</evidence>
<comment type="caution">
    <text evidence="2">The sequence shown here is derived from an EMBL/GenBank/DDBJ whole genome shotgun (WGS) entry which is preliminary data.</text>
</comment>
<evidence type="ECO:0000313" key="3">
    <source>
        <dbReference type="Proteomes" id="UP000070458"/>
    </source>
</evidence>
<reference evidence="2 3" key="1">
    <citation type="submission" date="2016-01" db="EMBL/GenBank/DDBJ databases">
        <title>Highly variable Streptococcus oralis are common among viridans streptococci isolated from primates.</title>
        <authorList>
            <person name="Denapaite D."/>
            <person name="Rieger M."/>
            <person name="Koendgen S."/>
            <person name="Brueckner R."/>
            <person name="Ochigava I."/>
            <person name="Kappeler P."/>
            <person name="Maetz-Rensing K."/>
            <person name="Leendertz F."/>
            <person name="Hakenbeck R."/>
        </authorList>
    </citation>
    <scope>NUCLEOTIDE SEQUENCE [LARGE SCALE GENOMIC DNA]</scope>
    <source>
        <strain evidence="2 3">DD26</strain>
    </source>
</reference>
<sequence>MIVLLSVDQLKPLGKVPLTELTVALAGILSVIGAISLPAVNV</sequence>
<dbReference type="EMBL" id="LQOD01000446">
    <property type="protein sequence ID" value="KXT90689.1"/>
    <property type="molecule type" value="Genomic_DNA"/>
</dbReference>
<protein>
    <submittedName>
        <fullName evidence="2">Uncharacterized protein</fullName>
    </submittedName>
</protein>
<accession>A0A139PK98</accession>
<keyword evidence="1" id="KW-0812">Transmembrane</keyword>
<name>A0A139PK98_STRMT</name>
<feature type="transmembrane region" description="Helical" evidence="1">
    <location>
        <begin position="21"/>
        <end position="40"/>
    </location>
</feature>
<gene>
    <name evidence="2" type="ORF">SMIDD26_01973</name>
</gene>
<dbReference type="Proteomes" id="UP000070458">
    <property type="component" value="Unassembled WGS sequence"/>
</dbReference>
<proteinExistence type="predicted"/>
<dbReference type="AlphaFoldDB" id="A0A139PK98"/>
<organism evidence="2 3">
    <name type="scientific">Streptococcus mitis</name>
    <dbReference type="NCBI Taxonomy" id="28037"/>
    <lineage>
        <taxon>Bacteria</taxon>
        <taxon>Bacillati</taxon>
        <taxon>Bacillota</taxon>
        <taxon>Bacilli</taxon>
        <taxon>Lactobacillales</taxon>
        <taxon>Streptococcaceae</taxon>
        <taxon>Streptococcus</taxon>
        <taxon>Streptococcus mitis group</taxon>
    </lineage>
</organism>
<evidence type="ECO:0000256" key="1">
    <source>
        <dbReference type="SAM" id="Phobius"/>
    </source>
</evidence>
<keyword evidence="1" id="KW-1133">Transmembrane helix</keyword>